<dbReference type="AlphaFoldDB" id="A0A845M6N3"/>
<comment type="caution">
    <text evidence="1">The sequence shown here is derived from an EMBL/GenBank/DDBJ whole genome shotgun (WGS) entry which is preliminary data.</text>
</comment>
<name>A0A845M6N3_9RHOB</name>
<dbReference type="Gene3D" id="3.40.390.10">
    <property type="entry name" value="Collagenase (Catalytic Domain)"/>
    <property type="match status" value="1"/>
</dbReference>
<dbReference type="RefSeq" id="WP_161349950.1">
    <property type="nucleotide sequence ID" value="NZ_WTUX01000005.1"/>
</dbReference>
<organism evidence="1 2">
    <name type="scientific">Maritimibacter harenae</name>
    <dbReference type="NCBI Taxonomy" id="2606218"/>
    <lineage>
        <taxon>Bacteria</taxon>
        <taxon>Pseudomonadati</taxon>
        <taxon>Pseudomonadota</taxon>
        <taxon>Alphaproteobacteria</taxon>
        <taxon>Rhodobacterales</taxon>
        <taxon>Roseobacteraceae</taxon>
        <taxon>Maritimibacter</taxon>
    </lineage>
</organism>
<proteinExistence type="predicted"/>
<dbReference type="InterPro" id="IPR024079">
    <property type="entry name" value="MetalloPept_cat_dom_sf"/>
</dbReference>
<accession>A0A845M6N3</accession>
<dbReference type="EMBL" id="WTUX01000005">
    <property type="protein sequence ID" value="MZR11831.1"/>
    <property type="molecule type" value="Genomic_DNA"/>
</dbReference>
<sequence length="219" mass="23652">MALAFVLPGLALAQEYVEATGPMRDEDFYRAVACGAPPGGGCTKAMVKWDRASPIRVAVRRIDDAYLGGKKLRAAAALERAIQALNAADAGVRLAQVAPDAEAEIEIFLFDLERGDPITGTGIDGVDGSPLGGASTRMVFERATGHIRRVAIVFSTTLNIRAYESVMLEELTQAMGLMTDIRNPYYDAISVFSQDANIAKQLGEQDIMALRRHYGTDTR</sequence>
<evidence type="ECO:0000313" key="1">
    <source>
        <dbReference type="EMBL" id="MZR11831.1"/>
    </source>
</evidence>
<reference evidence="1 2" key="1">
    <citation type="submission" date="2019-12" db="EMBL/GenBank/DDBJ databases">
        <title>Maritimibacter sp. nov. sp. isolated from sea sand.</title>
        <authorList>
            <person name="Kim J."/>
            <person name="Jeong S.E."/>
            <person name="Jung H.S."/>
            <person name="Jeon C.O."/>
        </authorList>
    </citation>
    <scope>NUCLEOTIDE SEQUENCE [LARGE SCALE GENOMIC DNA]</scope>
    <source>
        <strain evidence="1 2">DP07</strain>
    </source>
</reference>
<dbReference type="Pfam" id="PF11150">
    <property type="entry name" value="DUF2927"/>
    <property type="match status" value="1"/>
</dbReference>
<dbReference type="InterPro" id="IPR021323">
    <property type="entry name" value="DUF2927"/>
</dbReference>
<keyword evidence="2" id="KW-1185">Reference proteome</keyword>
<gene>
    <name evidence="1" type="ORF">GQE99_02225</name>
</gene>
<protein>
    <submittedName>
        <fullName evidence="1">DUF2927 domain-containing protein</fullName>
    </submittedName>
</protein>
<dbReference type="GO" id="GO:0008237">
    <property type="term" value="F:metallopeptidase activity"/>
    <property type="evidence" value="ECO:0007669"/>
    <property type="project" value="InterPro"/>
</dbReference>
<dbReference type="Proteomes" id="UP000467322">
    <property type="component" value="Unassembled WGS sequence"/>
</dbReference>
<evidence type="ECO:0000313" key="2">
    <source>
        <dbReference type="Proteomes" id="UP000467322"/>
    </source>
</evidence>